<feature type="region of interest" description="Disordered" evidence="2">
    <location>
        <begin position="85"/>
        <end position="105"/>
    </location>
</feature>
<gene>
    <name evidence="3" type="ORF">DQL93_07900</name>
</gene>
<organism evidence="3">
    <name type="scientific">Lactobacillus delbrueckii subsp. lactis</name>
    <dbReference type="NCBI Taxonomy" id="29397"/>
    <lineage>
        <taxon>Bacteria</taxon>
        <taxon>Bacillati</taxon>
        <taxon>Bacillota</taxon>
        <taxon>Bacilli</taxon>
        <taxon>Lactobacillales</taxon>
        <taxon>Lactobacillaceae</taxon>
        <taxon>Lactobacillus</taxon>
    </lineage>
</organism>
<evidence type="ECO:0000313" key="3">
    <source>
        <dbReference type="EMBL" id="AZA16422.1"/>
    </source>
</evidence>
<sequence length="105" mass="12419">MVIINWKDILAKSLPLLPTLLMYWASYRLSIDKNAQEKKRDEFDRLNIENTRLSEELNRYRKLVAAKDREIVKLQKEIAEMRNYSTGAPMTGASFNKEDNKNERK</sequence>
<dbReference type="EMBL" id="CP031023">
    <property type="protein sequence ID" value="AZA16422.1"/>
    <property type="molecule type" value="Genomic_DNA"/>
</dbReference>
<accession>A0A3G6K3L7</accession>
<name>A0A3G6K3L7_LACDL</name>
<feature type="coiled-coil region" evidence="1">
    <location>
        <begin position="36"/>
        <end position="84"/>
    </location>
</feature>
<feature type="compositionally biased region" description="Basic and acidic residues" evidence="2">
    <location>
        <begin position="96"/>
        <end position="105"/>
    </location>
</feature>
<dbReference type="AlphaFoldDB" id="A0A3G6K3L7"/>
<evidence type="ECO:0000256" key="2">
    <source>
        <dbReference type="SAM" id="MobiDB-lite"/>
    </source>
</evidence>
<keyword evidence="1" id="KW-0175">Coiled coil</keyword>
<protein>
    <submittedName>
        <fullName evidence="3">Uncharacterized protein</fullName>
    </submittedName>
</protein>
<evidence type="ECO:0000256" key="1">
    <source>
        <dbReference type="SAM" id="Coils"/>
    </source>
</evidence>
<proteinExistence type="predicted"/>
<reference evidence="3" key="1">
    <citation type="submission" date="2018-07" db="EMBL/GenBank/DDBJ databases">
        <authorList>
            <person name="Somerville V."/>
        </authorList>
    </citation>
    <scope>NUCLEOTIDE SEQUENCE</scope>
    <source>
        <strain evidence="3">NWC_2_2</strain>
    </source>
</reference>